<gene>
    <name evidence="1" type="ORF">NC653_001210</name>
</gene>
<dbReference type="Proteomes" id="UP001164929">
    <property type="component" value="Chromosome 1"/>
</dbReference>
<accession>A0AAD6RM56</accession>
<dbReference type="AlphaFoldDB" id="A0AAD6RM56"/>
<sequence length="182" mass="20793">MQPVWFNCNHRFITPWGPQKLSFKRRPTVNQAHLPPICCREELISRLKKTCTDPEPTRSSKYYLPGKLKQKHLTKLILGCTRNYQLMHIIRAVVKVQLKFEVHENVGVNNCMAAALAIKQVSSGQKCFDIRVESLRVGSSEASLERLYTCAMCSCLLVHFPTVFGSFYTAESATFFSHNKLI</sequence>
<name>A0AAD6RM56_9ROSI</name>
<reference evidence="1 2" key="1">
    <citation type="journal article" date="2023" name="Mol. Ecol. Resour.">
        <title>Chromosome-level genome assembly of a triploid poplar Populus alba 'Berolinensis'.</title>
        <authorList>
            <person name="Chen S."/>
            <person name="Yu Y."/>
            <person name="Wang X."/>
            <person name="Wang S."/>
            <person name="Zhang T."/>
            <person name="Zhou Y."/>
            <person name="He R."/>
            <person name="Meng N."/>
            <person name="Wang Y."/>
            <person name="Liu W."/>
            <person name="Liu Z."/>
            <person name="Liu J."/>
            <person name="Guo Q."/>
            <person name="Huang H."/>
            <person name="Sederoff R.R."/>
            <person name="Wang G."/>
            <person name="Qu G."/>
            <person name="Chen S."/>
        </authorList>
    </citation>
    <scope>NUCLEOTIDE SEQUENCE [LARGE SCALE GENOMIC DNA]</scope>
    <source>
        <strain evidence="1">SC-2020</strain>
    </source>
</reference>
<proteinExistence type="predicted"/>
<keyword evidence="2" id="KW-1185">Reference proteome</keyword>
<protein>
    <submittedName>
        <fullName evidence="1">Uncharacterized protein</fullName>
    </submittedName>
</protein>
<dbReference type="EMBL" id="JAQIZT010000001">
    <property type="protein sequence ID" value="KAJ7010677.1"/>
    <property type="molecule type" value="Genomic_DNA"/>
</dbReference>
<comment type="caution">
    <text evidence="1">The sequence shown here is derived from an EMBL/GenBank/DDBJ whole genome shotgun (WGS) entry which is preliminary data.</text>
</comment>
<organism evidence="1 2">
    <name type="scientific">Populus alba x Populus x berolinensis</name>
    <dbReference type="NCBI Taxonomy" id="444605"/>
    <lineage>
        <taxon>Eukaryota</taxon>
        <taxon>Viridiplantae</taxon>
        <taxon>Streptophyta</taxon>
        <taxon>Embryophyta</taxon>
        <taxon>Tracheophyta</taxon>
        <taxon>Spermatophyta</taxon>
        <taxon>Magnoliopsida</taxon>
        <taxon>eudicotyledons</taxon>
        <taxon>Gunneridae</taxon>
        <taxon>Pentapetalae</taxon>
        <taxon>rosids</taxon>
        <taxon>fabids</taxon>
        <taxon>Malpighiales</taxon>
        <taxon>Salicaceae</taxon>
        <taxon>Saliceae</taxon>
        <taxon>Populus</taxon>
    </lineage>
</organism>
<evidence type="ECO:0000313" key="2">
    <source>
        <dbReference type="Proteomes" id="UP001164929"/>
    </source>
</evidence>
<evidence type="ECO:0000313" key="1">
    <source>
        <dbReference type="EMBL" id="KAJ7010677.1"/>
    </source>
</evidence>